<evidence type="ECO:0000256" key="8">
    <source>
        <dbReference type="ARBA" id="ARBA00023136"/>
    </source>
</evidence>
<feature type="chain" id="PRO_5007355407" description="Transmembrane 9 superfamily member" evidence="9">
    <location>
        <begin position="25"/>
        <end position="134"/>
    </location>
</feature>
<dbReference type="PANTHER" id="PTHR10766:SF55">
    <property type="entry name" value="TRANSMEMBRANE 9 SUPERFAMILY MEMBER 4"/>
    <property type="match status" value="1"/>
</dbReference>
<evidence type="ECO:0000256" key="2">
    <source>
        <dbReference type="ARBA" id="ARBA00004555"/>
    </source>
</evidence>
<reference evidence="11" key="1">
    <citation type="submission" date="2017-02" db="UniProtKB">
        <authorList>
            <consortium name="WormBaseParasite"/>
        </authorList>
    </citation>
    <scope>IDENTIFICATION</scope>
</reference>
<dbReference type="GO" id="GO:0072657">
    <property type="term" value="P:protein localization to membrane"/>
    <property type="evidence" value="ECO:0007669"/>
    <property type="project" value="TreeGrafter"/>
</dbReference>
<dbReference type="GO" id="GO:0005794">
    <property type="term" value="C:Golgi apparatus"/>
    <property type="evidence" value="ECO:0007669"/>
    <property type="project" value="UniProtKB-SubCell"/>
</dbReference>
<accession>A0A0M3IRD0</accession>
<dbReference type="InterPro" id="IPR004240">
    <property type="entry name" value="EMP70"/>
</dbReference>
<evidence type="ECO:0000256" key="3">
    <source>
        <dbReference type="ARBA" id="ARBA00005227"/>
    </source>
</evidence>
<comment type="similarity">
    <text evidence="3 9">Belongs to the nonaspanin (TM9SF) (TC 9.A.2) family.</text>
</comment>
<evidence type="ECO:0000313" key="11">
    <source>
        <dbReference type="WBParaSite" id="ALUE_0002130801-mRNA-1"/>
    </source>
</evidence>
<proteinExistence type="inferred from homology"/>
<name>A0A0M3IRD0_ASCLU</name>
<keyword evidence="4" id="KW-0812">Transmembrane</keyword>
<feature type="signal peptide" evidence="9">
    <location>
        <begin position="1"/>
        <end position="24"/>
    </location>
</feature>
<dbReference type="GO" id="GO:0016020">
    <property type="term" value="C:membrane"/>
    <property type="evidence" value="ECO:0007669"/>
    <property type="project" value="UniProtKB-SubCell"/>
</dbReference>
<dbReference type="PANTHER" id="PTHR10766">
    <property type="entry name" value="TRANSMEMBRANE 9 SUPERFAMILY PROTEIN"/>
    <property type="match status" value="1"/>
</dbReference>
<keyword evidence="7" id="KW-0333">Golgi apparatus</keyword>
<evidence type="ECO:0000256" key="4">
    <source>
        <dbReference type="ARBA" id="ARBA00022692"/>
    </source>
</evidence>
<evidence type="ECO:0000256" key="7">
    <source>
        <dbReference type="ARBA" id="ARBA00023034"/>
    </source>
</evidence>
<dbReference type="AlphaFoldDB" id="A0A0M3IRD0"/>
<evidence type="ECO:0000256" key="1">
    <source>
        <dbReference type="ARBA" id="ARBA00004141"/>
    </source>
</evidence>
<sequence length="134" mass="15307">MAKRMARWFMVVMLISGLIPFEKGFYVPGVAPVEFRVGDPIEVKAIKITSTKTVVPYEYYSLPFCRPTGEIHYKSENLGEVMRGDRIVNTPFQVFMRQDIACNTTCSKSPMVTISAEDSLILAKRIKEEYHVHL</sequence>
<comment type="subcellular location">
    <subcellularLocation>
        <location evidence="2">Golgi apparatus</location>
    </subcellularLocation>
    <subcellularLocation>
        <location evidence="1">Membrane</location>
        <topology evidence="1">Multi-pass membrane protein</topology>
    </subcellularLocation>
</comment>
<dbReference type="Pfam" id="PF02990">
    <property type="entry name" value="EMP70"/>
    <property type="match status" value="1"/>
</dbReference>
<dbReference type="Proteomes" id="UP000036681">
    <property type="component" value="Unplaced"/>
</dbReference>
<keyword evidence="5 9" id="KW-0732">Signal</keyword>
<keyword evidence="6" id="KW-1133">Transmembrane helix</keyword>
<evidence type="ECO:0000256" key="9">
    <source>
        <dbReference type="RuleBase" id="RU363079"/>
    </source>
</evidence>
<protein>
    <recommendedName>
        <fullName evidence="9">Transmembrane 9 superfamily member</fullName>
    </recommendedName>
</protein>
<dbReference type="WBParaSite" id="ALUE_0002130801-mRNA-1">
    <property type="protein sequence ID" value="ALUE_0002130801-mRNA-1"/>
    <property type="gene ID" value="ALUE_0002130801"/>
</dbReference>
<keyword evidence="8" id="KW-0472">Membrane</keyword>
<keyword evidence="10" id="KW-1185">Reference proteome</keyword>
<evidence type="ECO:0000313" key="10">
    <source>
        <dbReference type="Proteomes" id="UP000036681"/>
    </source>
</evidence>
<organism evidence="10 11">
    <name type="scientific">Ascaris lumbricoides</name>
    <name type="common">Giant roundworm</name>
    <dbReference type="NCBI Taxonomy" id="6252"/>
    <lineage>
        <taxon>Eukaryota</taxon>
        <taxon>Metazoa</taxon>
        <taxon>Ecdysozoa</taxon>
        <taxon>Nematoda</taxon>
        <taxon>Chromadorea</taxon>
        <taxon>Rhabditida</taxon>
        <taxon>Spirurina</taxon>
        <taxon>Ascaridomorpha</taxon>
        <taxon>Ascaridoidea</taxon>
        <taxon>Ascarididae</taxon>
        <taxon>Ascaris</taxon>
    </lineage>
</organism>
<evidence type="ECO:0000256" key="5">
    <source>
        <dbReference type="ARBA" id="ARBA00022729"/>
    </source>
</evidence>
<evidence type="ECO:0000256" key="6">
    <source>
        <dbReference type="ARBA" id="ARBA00022989"/>
    </source>
</evidence>